<keyword evidence="1" id="KW-0812">Transmembrane</keyword>
<keyword evidence="1" id="KW-1133">Transmembrane helix</keyword>
<reference evidence="3" key="2">
    <citation type="submission" date="2021-02" db="EMBL/GenBank/DDBJ databases">
        <authorList>
            <person name="Kimball J.A."/>
            <person name="Haas M.W."/>
            <person name="Macchietto M."/>
            <person name="Kono T."/>
            <person name="Duquette J."/>
            <person name="Shao M."/>
        </authorList>
    </citation>
    <scope>NUCLEOTIDE SEQUENCE</scope>
    <source>
        <tissue evidence="3">Fresh leaf tissue</tissue>
    </source>
</reference>
<evidence type="ECO:0000256" key="1">
    <source>
        <dbReference type="SAM" id="Phobius"/>
    </source>
</evidence>
<feature type="transmembrane region" description="Helical" evidence="1">
    <location>
        <begin position="71"/>
        <end position="91"/>
    </location>
</feature>
<evidence type="ECO:0000313" key="3">
    <source>
        <dbReference type="EMBL" id="KAG8081931.1"/>
    </source>
</evidence>
<dbReference type="InterPro" id="IPR016140">
    <property type="entry name" value="Bifunc_inhib/LTP/seed_store"/>
</dbReference>
<evidence type="ECO:0000313" key="4">
    <source>
        <dbReference type="Proteomes" id="UP000729402"/>
    </source>
</evidence>
<dbReference type="PANTHER" id="PTHR33122">
    <property type="entry name" value="LIPID BINDING PROTEIN-RELATED"/>
    <property type="match status" value="1"/>
</dbReference>
<proteinExistence type="predicted"/>
<comment type="caution">
    <text evidence="3">The sequence shown here is derived from an EMBL/GenBank/DDBJ whole genome shotgun (WGS) entry which is preliminary data.</text>
</comment>
<keyword evidence="4" id="KW-1185">Reference proteome</keyword>
<dbReference type="Proteomes" id="UP000729402">
    <property type="component" value="Unassembled WGS sequence"/>
</dbReference>
<keyword evidence="1" id="KW-0472">Membrane</keyword>
<dbReference type="EMBL" id="JAAALK010000086">
    <property type="protein sequence ID" value="KAG8081931.1"/>
    <property type="molecule type" value="Genomic_DNA"/>
</dbReference>
<dbReference type="OrthoDB" id="678526at2759"/>
<dbReference type="AlphaFoldDB" id="A0A8J5W0C0"/>
<dbReference type="GO" id="GO:0009627">
    <property type="term" value="P:systemic acquired resistance"/>
    <property type="evidence" value="ECO:0007669"/>
    <property type="project" value="InterPro"/>
</dbReference>
<dbReference type="CDD" id="cd00010">
    <property type="entry name" value="AAI_LTSS"/>
    <property type="match status" value="1"/>
</dbReference>
<feature type="domain" description="Bifunctional inhibitor/plant lipid transfer protein/seed storage helical" evidence="2">
    <location>
        <begin position="100"/>
        <end position="179"/>
    </location>
</feature>
<dbReference type="GO" id="GO:0005504">
    <property type="term" value="F:fatty acid binding"/>
    <property type="evidence" value="ECO:0007669"/>
    <property type="project" value="InterPro"/>
</dbReference>
<protein>
    <recommendedName>
        <fullName evidence="2">Bifunctional inhibitor/plant lipid transfer protein/seed storage helical domain-containing protein</fullName>
    </recommendedName>
</protein>
<sequence>MEIGTGLWLNEEVVSAHAISPLNLLVSFFDSRNAKRYINESSRQKVQLKSRTRESYISRKRPRASKTMRPLFLFSLLLATVVAATAVPRLARGDGDDGVCGATPPDKMALKLAPCASAAEDPGTAPSGGCCAAVRDIGMHQSTECLCAVLLSNTVKHSGVKPEVAITIPKRCNLANRPVGYKCGHYTLP</sequence>
<reference evidence="3" key="1">
    <citation type="journal article" date="2021" name="bioRxiv">
        <title>Whole Genome Assembly and Annotation of Northern Wild Rice, Zizania palustris L., Supports a Whole Genome Duplication in the Zizania Genus.</title>
        <authorList>
            <person name="Haas M."/>
            <person name="Kono T."/>
            <person name="Macchietto M."/>
            <person name="Millas R."/>
            <person name="McGilp L."/>
            <person name="Shao M."/>
            <person name="Duquette J."/>
            <person name="Hirsch C.N."/>
            <person name="Kimball J."/>
        </authorList>
    </citation>
    <scope>NUCLEOTIDE SEQUENCE</scope>
    <source>
        <tissue evidence="3">Fresh leaf tissue</tissue>
    </source>
</reference>
<organism evidence="3 4">
    <name type="scientific">Zizania palustris</name>
    <name type="common">Northern wild rice</name>
    <dbReference type="NCBI Taxonomy" id="103762"/>
    <lineage>
        <taxon>Eukaryota</taxon>
        <taxon>Viridiplantae</taxon>
        <taxon>Streptophyta</taxon>
        <taxon>Embryophyta</taxon>
        <taxon>Tracheophyta</taxon>
        <taxon>Spermatophyta</taxon>
        <taxon>Magnoliopsida</taxon>
        <taxon>Liliopsida</taxon>
        <taxon>Poales</taxon>
        <taxon>Poaceae</taxon>
        <taxon>BOP clade</taxon>
        <taxon>Oryzoideae</taxon>
        <taxon>Oryzeae</taxon>
        <taxon>Zizaniinae</taxon>
        <taxon>Zizania</taxon>
    </lineage>
</organism>
<accession>A0A8J5W0C0</accession>
<gene>
    <name evidence="3" type="ORF">GUJ93_ZPchr0014g47006</name>
</gene>
<dbReference type="PANTHER" id="PTHR33122:SF4">
    <property type="entry name" value="OS04G0415800 PROTEIN"/>
    <property type="match status" value="1"/>
</dbReference>
<evidence type="ECO:0000259" key="2">
    <source>
        <dbReference type="Pfam" id="PF14368"/>
    </source>
</evidence>
<name>A0A8J5W0C0_ZIZPA</name>
<dbReference type="Pfam" id="PF14368">
    <property type="entry name" value="LTP_2"/>
    <property type="match status" value="1"/>
</dbReference>
<dbReference type="InterPro" id="IPR039265">
    <property type="entry name" value="DIR1-like"/>
</dbReference>